<evidence type="ECO:0000256" key="3">
    <source>
        <dbReference type="ARBA" id="ARBA00022989"/>
    </source>
</evidence>
<accession>A0A7G9T674</accession>
<dbReference type="RefSeq" id="WP_187529431.1">
    <property type="nucleotide sequence ID" value="NZ_CP060724.1"/>
</dbReference>
<comment type="subcellular location">
    <subcellularLocation>
        <location evidence="1">Membrane</location>
        <topology evidence="1">Multi-pass membrane protein</topology>
    </subcellularLocation>
</comment>
<gene>
    <name evidence="6" type="ORF">H9L19_01605</name>
</gene>
<keyword evidence="3 5" id="KW-1133">Transmembrane helix</keyword>
<feature type="transmembrane region" description="Helical" evidence="5">
    <location>
        <begin position="12"/>
        <end position="45"/>
    </location>
</feature>
<keyword evidence="4 5" id="KW-0472">Membrane</keyword>
<dbReference type="Pfam" id="PF02361">
    <property type="entry name" value="CbiQ"/>
    <property type="match status" value="1"/>
</dbReference>
<evidence type="ECO:0000256" key="2">
    <source>
        <dbReference type="ARBA" id="ARBA00022692"/>
    </source>
</evidence>
<organism evidence="6 7">
    <name type="scientific">Weissella diestrammenae</name>
    <dbReference type="NCBI Taxonomy" id="1162633"/>
    <lineage>
        <taxon>Bacteria</taxon>
        <taxon>Bacillati</taxon>
        <taxon>Bacillota</taxon>
        <taxon>Bacilli</taxon>
        <taxon>Lactobacillales</taxon>
        <taxon>Lactobacillaceae</taxon>
        <taxon>Weissella</taxon>
    </lineage>
</organism>
<protein>
    <submittedName>
        <fullName evidence="6">Energy-coupling factor transporter transmembrane protein EcfT</fullName>
    </submittedName>
</protein>
<dbReference type="InterPro" id="IPR003339">
    <property type="entry name" value="ABC/ECF_trnsptr_transmembrane"/>
</dbReference>
<feature type="transmembrane region" description="Helical" evidence="5">
    <location>
        <begin position="202"/>
        <end position="220"/>
    </location>
</feature>
<dbReference type="CDD" id="cd16914">
    <property type="entry name" value="EcfT"/>
    <property type="match status" value="1"/>
</dbReference>
<dbReference type="Proteomes" id="UP000515800">
    <property type="component" value="Chromosome"/>
</dbReference>
<evidence type="ECO:0000256" key="4">
    <source>
        <dbReference type="ARBA" id="ARBA00023136"/>
    </source>
</evidence>
<reference evidence="6 7" key="1">
    <citation type="submission" date="2020-08" db="EMBL/GenBank/DDBJ databases">
        <title>Genome sequence of Weissella diestrammenae KACC 16890T.</title>
        <authorList>
            <person name="Hyun D.-W."/>
            <person name="Bae J.-W."/>
        </authorList>
    </citation>
    <scope>NUCLEOTIDE SEQUENCE [LARGE SCALE GENOMIC DNA]</scope>
    <source>
        <strain evidence="6 7">KACC 16890</strain>
    </source>
</reference>
<evidence type="ECO:0000313" key="7">
    <source>
        <dbReference type="Proteomes" id="UP000515800"/>
    </source>
</evidence>
<dbReference type="EMBL" id="CP060724">
    <property type="protein sequence ID" value="QNN75599.1"/>
    <property type="molecule type" value="Genomic_DNA"/>
</dbReference>
<dbReference type="AlphaFoldDB" id="A0A7G9T674"/>
<evidence type="ECO:0000313" key="6">
    <source>
        <dbReference type="EMBL" id="QNN75599.1"/>
    </source>
</evidence>
<keyword evidence="7" id="KW-1185">Reference proteome</keyword>
<evidence type="ECO:0000256" key="1">
    <source>
        <dbReference type="ARBA" id="ARBA00004141"/>
    </source>
</evidence>
<proteinExistence type="predicted"/>
<keyword evidence="2 5" id="KW-0812">Transmembrane</keyword>
<dbReference type="KEGG" id="wdi:H9L19_01605"/>
<feature type="transmembrane region" description="Helical" evidence="5">
    <location>
        <begin position="80"/>
        <end position="104"/>
    </location>
</feature>
<evidence type="ECO:0000256" key="5">
    <source>
        <dbReference type="SAM" id="Phobius"/>
    </source>
</evidence>
<name>A0A7G9T674_9LACO</name>
<sequence length="225" mass="25859">MTKWWHVNPTLLTLFVLWLSLEISFIKSISLNLILIGLALIYLLLTKVKYKTLLLMLFVSLPFAIGTWLSFWLFSTTQPIYLAAVYTTRLYAYLLLGAAITLTTNIQPLLLSLHQHVKLPNTFTFGLLAAFNLLPRVKQQLKTIQYAAELRGLSYHLWHPHLYFKAIVSALNWSTDLAEAMTSHGFSEGFNRSEPDPDVLPLWQVIMLTVIIILINIYYFSMLPK</sequence>
<feature type="transmembrane region" description="Helical" evidence="5">
    <location>
        <begin position="52"/>
        <end position="74"/>
    </location>
</feature>
<dbReference type="GO" id="GO:0005886">
    <property type="term" value="C:plasma membrane"/>
    <property type="evidence" value="ECO:0007669"/>
    <property type="project" value="UniProtKB-ARBA"/>
</dbReference>